<dbReference type="SUPFAM" id="SSF51735">
    <property type="entry name" value="NAD(P)-binding Rossmann-fold domains"/>
    <property type="match status" value="1"/>
</dbReference>
<dbReference type="GO" id="GO:0000286">
    <property type="term" value="F:alanine dehydrogenase activity"/>
    <property type="evidence" value="ECO:0007669"/>
    <property type="project" value="UniProtKB-UniRule"/>
</dbReference>
<evidence type="ECO:0000256" key="1">
    <source>
        <dbReference type="ARBA" id="ARBA00023002"/>
    </source>
</evidence>
<gene>
    <name evidence="3" type="primary">ala</name>
    <name evidence="5" type="ORF">ENV14_07970</name>
</gene>
<feature type="active site" description="Proton donor/acceptor" evidence="3">
    <location>
        <position position="70"/>
    </location>
</feature>
<dbReference type="InterPro" id="IPR023401">
    <property type="entry name" value="ODC_N"/>
</dbReference>
<comment type="caution">
    <text evidence="3">Lacks conserved residue(s) required for the propagation of feature annotation.</text>
</comment>
<dbReference type="AlphaFoldDB" id="A0A7C4FC71"/>
<feature type="binding site" evidence="3">
    <location>
        <position position="233"/>
    </location>
    <ligand>
        <name>NAD(+)</name>
        <dbReference type="ChEBI" id="CHEBI:57540"/>
    </ligand>
</feature>
<dbReference type="NCBIfam" id="TIGR02371">
    <property type="entry name" value="ala_DH_arch"/>
    <property type="match status" value="1"/>
</dbReference>
<dbReference type="FunFam" id="3.30.1780.10:FF:000002">
    <property type="entry name" value="Ornithine cyclodeaminase"/>
    <property type="match status" value="1"/>
</dbReference>
<feature type="binding site" evidence="3">
    <location>
        <position position="300"/>
    </location>
    <ligand>
        <name>NAD(+)</name>
        <dbReference type="ChEBI" id="CHEBI:57540"/>
    </ligand>
</feature>
<dbReference type="EC" id="1.4.1.1" evidence="3 4"/>
<keyword evidence="3" id="KW-0547">Nucleotide-binding</keyword>
<name>A0A7C4FC71_9CREN</name>
<dbReference type="PIRSF" id="PIRSF001439">
    <property type="entry name" value="CryM"/>
    <property type="match status" value="1"/>
</dbReference>
<dbReference type="Gene3D" id="3.30.1780.10">
    <property type="entry name" value="ornithine cyclodeaminase, domain 1"/>
    <property type="match status" value="1"/>
</dbReference>
<evidence type="ECO:0000256" key="2">
    <source>
        <dbReference type="ARBA" id="ARBA00023027"/>
    </source>
</evidence>
<dbReference type="GO" id="GO:0005737">
    <property type="term" value="C:cytoplasm"/>
    <property type="evidence" value="ECO:0007669"/>
    <property type="project" value="TreeGrafter"/>
</dbReference>
<dbReference type="InterPro" id="IPR012742">
    <property type="entry name" value="Ala_DH_archaeglobus"/>
</dbReference>
<dbReference type="GO" id="GO:0051287">
    <property type="term" value="F:NAD binding"/>
    <property type="evidence" value="ECO:0007669"/>
    <property type="project" value="UniProtKB-UniRule"/>
</dbReference>
<accession>A0A7C4FC71</accession>
<dbReference type="InterPro" id="IPR036291">
    <property type="entry name" value="NAD(P)-bd_dom_sf"/>
</dbReference>
<evidence type="ECO:0000313" key="5">
    <source>
        <dbReference type="EMBL" id="HGI88302.1"/>
    </source>
</evidence>
<evidence type="ECO:0000256" key="3">
    <source>
        <dbReference type="HAMAP-Rule" id="MF_00935"/>
    </source>
</evidence>
<dbReference type="PANTHER" id="PTHR13812">
    <property type="entry name" value="KETIMINE REDUCTASE MU-CRYSTALLIN"/>
    <property type="match status" value="1"/>
</dbReference>
<proteinExistence type="inferred from homology"/>
<comment type="caution">
    <text evidence="5">The sequence shown here is derived from an EMBL/GenBank/DDBJ whole genome shotgun (WGS) entry which is preliminary data.</text>
</comment>
<dbReference type="Pfam" id="PF02423">
    <property type="entry name" value="OCD_Mu_crystall"/>
    <property type="match status" value="1"/>
</dbReference>
<comment type="similarity">
    <text evidence="3">Belongs to the ornithine cyclodeaminase/mu-crystallin family. Archaeal alanine dehydrogenase subfamily.</text>
</comment>
<keyword evidence="1 3" id="KW-0560">Oxidoreductase</keyword>
<comment type="function">
    <text evidence="3">Catalyzes the NAD(+)-dependent oxidative deamination of L-alanine to pyruvate, and the reverse reaction, the reductive amination of pyruvate.</text>
</comment>
<keyword evidence="2 3" id="KW-0520">NAD</keyword>
<evidence type="ECO:0000256" key="4">
    <source>
        <dbReference type="NCBIfam" id="TIGR02371"/>
    </source>
</evidence>
<dbReference type="EMBL" id="DTFF01000064">
    <property type="protein sequence ID" value="HGI88302.1"/>
    <property type="molecule type" value="Genomic_DNA"/>
</dbReference>
<dbReference type="HAMAP" id="MF_00935">
    <property type="entry name" value="AlaDH_arch"/>
    <property type="match status" value="1"/>
</dbReference>
<feature type="binding site" evidence="3">
    <location>
        <position position="114"/>
    </location>
    <ligand>
        <name>NAD(+)</name>
        <dbReference type="ChEBI" id="CHEBI:57540"/>
    </ligand>
</feature>
<feature type="binding site" evidence="3">
    <location>
        <begin position="227"/>
        <end position="229"/>
    </location>
    <ligand>
        <name>NAD(+)</name>
        <dbReference type="ChEBI" id="CHEBI:57540"/>
    </ligand>
</feature>
<sequence>MLEVLFLSSADVENVIDMGKVIELVEIAFKEKGLKRVQMPPKSYLYFTKYGGDLRTMPAYIESLDIASVKIVNSHPSNPLKYGLPTVMAIIVLIEPSTGRPLSIMDGTTITRFRTGAAAAVATKYLYGFGKSACVGIIGAGAMAPYIIEALTHVIKIDVLKVHDIVFEKAKKLAETIKEKFNIETKAVETACEATQGSDVIVTVTPSRKPVVLADWVREGVHINAMGADAPGKQELDPQILRKAKIVVDDYEQAIHSGEVNVPIAQGIIKPGDIYAELGEVVAGLKKGRERPEEITIFTSTGLAIQDAITAWYVYQQAMKRGIGENIDILT</sequence>
<protein>
    <recommendedName>
        <fullName evidence="3 4">Alanine dehydrogenase</fullName>
        <shortName evidence="3">AlaDH</shortName>
        <ecNumber evidence="3 4">1.4.1.1</ecNumber>
    </recommendedName>
</protein>
<reference evidence="5" key="1">
    <citation type="journal article" date="2020" name="mSystems">
        <title>Genome- and Community-Level Interaction Insights into Carbon Utilization and Element Cycling Functions of Hydrothermarchaeota in Hydrothermal Sediment.</title>
        <authorList>
            <person name="Zhou Z."/>
            <person name="Liu Y."/>
            <person name="Xu W."/>
            <person name="Pan J."/>
            <person name="Luo Z.H."/>
            <person name="Li M."/>
        </authorList>
    </citation>
    <scope>NUCLEOTIDE SEQUENCE [LARGE SCALE GENOMIC DNA]</scope>
    <source>
        <strain evidence="5">SpSt-732</strain>
    </source>
</reference>
<organism evidence="5">
    <name type="scientific">Ignisphaera aggregans</name>
    <dbReference type="NCBI Taxonomy" id="334771"/>
    <lineage>
        <taxon>Archaea</taxon>
        <taxon>Thermoproteota</taxon>
        <taxon>Thermoprotei</taxon>
        <taxon>Desulfurococcales</taxon>
        <taxon>Desulfurococcaceae</taxon>
        <taxon>Ignisphaera</taxon>
    </lineage>
</organism>
<dbReference type="PANTHER" id="PTHR13812:SF19">
    <property type="entry name" value="KETIMINE REDUCTASE MU-CRYSTALLIN"/>
    <property type="match status" value="1"/>
</dbReference>
<dbReference type="GO" id="GO:0006522">
    <property type="term" value="P:alanine metabolic process"/>
    <property type="evidence" value="ECO:0007669"/>
    <property type="project" value="UniProtKB-UniRule"/>
</dbReference>
<comment type="catalytic activity">
    <reaction evidence="3">
        <text>L-alanine + NAD(+) + H2O = pyruvate + NH4(+) + NADH + H(+)</text>
        <dbReference type="Rhea" id="RHEA:18405"/>
        <dbReference type="ChEBI" id="CHEBI:15361"/>
        <dbReference type="ChEBI" id="CHEBI:15377"/>
        <dbReference type="ChEBI" id="CHEBI:15378"/>
        <dbReference type="ChEBI" id="CHEBI:28938"/>
        <dbReference type="ChEBI" id="CHEBI:57540"/>
        <dbReference type="ChEBI" id="CHEBI:57945"/>
        <dbReference type="ChEBI" id="CHEBI:57972"/>
        <dbReference type="EC" id="1.4.1.1"/>
    </reaction>
</comment>
<dbReference type="InterPro" id="IPR003462">
    <property type="entry name" value="ODC_Mu_crystall"/>
</dbReference>
<dbReference type="Gene3D" id="3.40.50.720">
    <property type="entry name" value="NAD(P)-binding Rossmann-like Domain"/>
    <property type="match status" value="1"/>
</dbReference>
<dbReference type="InterPro" id="IPR028609">
    <property type="entry name" value="AlaDH_arch-typ"/>
</dbReference>
<dbReference type="FunFam" id="3.40.50.720:FF:000311">
    <property type="entry name" value="Ornithine cyclodeaminase"/>
    <property type="match status" value="1"/>
</dbReference>